<dbReference type="PANTHER" id="PTHR36838">
    <property type="entry name" value="AUXIN EFFLUX CARRIER FAMILY PROTEIN"/>
    <property type="match status" value="1"/>
</dbReference>
<evidence type="ECO:0000256" key="6">
    <source>
        <dbReference type="ARBA" id="ARBA00022989"/>
    </source>
</evidence>
<feature type="transmembrane region" description="Helical" evidence="8">
    <location>
        <begin position="231"/>
        <end position="252"/>
    </location>
</feature>
<dbReference type="EMBL" id="JAAXPM010000003">
    <property type="protein sequence ID" value="NKY66808.1"/>
    <property type="molecule type" value="Genomic_DNA"/>
</dbReference>
<evidence type="ECO:0000313" key="10">
    <source>
        <dbReference type="EMBL" id="SCB85002.1"/>
    </source>
</evidence>
<dbReference type="InterPro" id="IPR004776">
    <property type="entry name" value="Mem_transp_PIN-like"/>
</dbReference>
<evidence type="ECO:0000256" key="4">
    <source>
        <dbReference type="ARBA" id="ARBA00022475"/>
    </source>
</evidence>
<evidence type="ECO:0000256" key="3">
    <source>
        <dbReference type="ARBA" id="ARBA00022448"/>
    </source>
</evidence>
<name>A0A4Y4G8V3_WEIHE</name>
<organism evidence="9 12">
    <name type="scientific">Weissella hellenica</name>
    <dbReference type="NCBI Taxonomy" id="46256"/>
    <lineage>
        <taxon>Bacteria</taxon>
        <taxon>Bacillati</taxon>
        <taxon>Bacillota</taxon>
        <taxon>Bacilli</taxon>
        <taxon>Lactobacillales</taxon>
        <taxon>Lactobacillaceae</taxon>
        <taxon>Weissella</taxon>
    </lineage>
</organism>
<evidence type="ECO:0000256" key="8">
    <source>
        <dbReference type="SAM" id="Phobius"/>
    </source>
</evidence>
<comment type="subcellular location">
    <subcellularLocation>
        <location evidence="1">Cell membrane</location>
        <topology evidence="1">Multi-pass membrane protein</topology>
    </subcellularLocation>
</comment>
<reference evidence="9 12" key="2">
    <citation type="submission" date="2020-04" db="EMBL/GenBank/DDBJ databases">
        <title>MicrobeNet Type strains.</title>
        <authorList>
            <person name="Nicholson A.C."/>
        </authorList>
    </citation>
    <scope>NUCLEOTIDE SEQUENCE [LARGE SCALE GENOMIC DNA]</scope>
    <source>
        <strain evidence="9 12">CCUG 33494</strain>
    </source>
</reference>
<feature type="transmembrane region" description="Helical" evidence="8">
    <location>
        <begin position="6"/>
        <end position="25"/>
    </location>
</feature>
<evidence type="ECO:0000256" key="5">
    <source>
        <dbReference type="ARBA" id="ARBA00022692"/>
    </source>
</evidence>
<keyword evidence="5 8" id="KW-0812">Transmembrane</keyword>
<dbReference type="Proteomes" id="UP000182448">
    <property type="component" value="Unassembled WGS sequence"/>
</dbReference>
<comment type="caution">
    <text evidence="9">The sequence shown here is derived from an EMBL/GenBank/DDBJ whole genome shotgun (WGS) entry which is preliminary data.</text>
</comment>
<dbReference type="Proteomes" id="UP000585749">
    <property type="component" value="Unassembled WGS sequence"/>
</dbReference>
<evidence type="ECO:0000256" key="1">
    <source>
        <dbReference type="ARBA" id="ARBA00004651"/>
    </source>
</evidence>
<dbReference type="Pfam" id="PF03547">
    <property type="entry name" value="Mem_trans"/>
    <property type="match status" value="1"/>
</dbReference>
<comment type="similarity">
    <text evidence="2">Belongs to the auxin efflux carrier (TC 2.A.69) family.</text>
</comment>
<gene>
    <name evidence="10" type="ORF">GA0061075_10413</name>
    <name evidence="9" type="ORF">HF960_03840</name>
</gene>
<feature type="transmembrane region" description="Helical" evidence="8">
    <location>
        <begin position="109"/>
        <end position="125"/>
    </location>
</feature>
<feature type="transmembrane region" description="Helical" evidence="8">
    <location>
        <begin position="196"/>
        <end position="219"/>
    </location>
</feature>
<keyword evidence="7 8" id="KW-0472">Membrane</keyword>
<feature type="transmembrane region" description="Helical" evidence="8">
    <location>
        <begin position="37"/>
        <end position="55"/>
    </location>
</feature>
<evidence type="ECO:0000256" key="2">
    <source>
        <dbReference type="ARBA" id="ARBA00010145"/>
    </source>
</evidence>
<reference evidence="10 11" key="1">
    <citation type="submission" date="2016-08" db="EMBL/GenBank/DDBJ databases">
        <authorList>
            <person name="Varghese N."/>
            <person name="Submissions Spin"/>
        </authorList>
    </citation>
    <scope>NUCLEOTIDE SEQUENCE [LARGE SCALE GENOMIC DNA]</scope>
    <source>
        <strain evidence="10 11">R-53116</strain>
    </source>
</reference>
<dbReference type="EMBL" id="FMAW01000004">
    <property type="protein sequence ID" value="SCB85002.1"/>
    <property type="molecule type" value="Genomic_DNA"/>
</dbReference>
<keyword evidence="6 8" id="KW-1133">Transmembrane helix</keyword>
<feature type="transmembrane region" description="Helical" evidence="8">
    <location>
        <begin position="171"/>
        <end position="190"/>
    </location>
</feature>
<dbReference type="PANTHER" id="PTHR36838:SF1">
    <property type="entry name" value="SLR1864 PROTEIN"/>
    <property type="match status" value="1"/>
</dbReference>
<feature type="transmembrane region" description="Helical" evidence="8">
    <location>
        <begin position="131"/>
        <end position="150"/>
    </location>
</feature>
<accession>A0A4Y4G8V3</accession>
<keyword evidence="4" id="KW-1003">Cell membrane</keyword>
<protein>
    <submittedName>
        <fullName evidence="9">AEC family transporter</fullName>
    </submittedName>
</protein>
<evidence type="ECO:0000313" key="11">
    <source>
        <dbReference type="Proteomes" id="UP000182448"/>
    </source>
</evidence>
<dbReference type="GO" id="GO:0005886">
    <property type="term" value="C:plasma membrane"/>
    <property type="evidence" value="ECO:0007669"/>
    <property type="project" value="UniProtKB-SubCell"/>
</dbReference>
<feature type="transmembrane region" description="Helical" evidence="8">
    <location>
        <begin position="264"/>
        <end position="284"/>
    </location>
</feature>
<evidence type="ECO:0000313" key="9">
    <source>
        <dbReference type="EMBL" id="NKY66808.1"/>
    </source>
</evidence>
<proteinExistence type="inferred from homology"/>
<keyword evidence="3" id="KW-0813">Transport</keyword>
<dbReference type="InterPro" id="IPR038770">
    <property type="entry name" value="Na+/solute_symporter_sf"/>
</dbReference>
<keyword evidence="11" id="KW-1185">Reference proteome</keyword>
<dbReference type="GO" id="GO:0055085">
    <property type="term" value="P:transmembrane transport"/>
    <property type="evidence" value="ECO:0007669"/>
    <property type="project" value="InterPro"/>
</dbReference>
<dbReference type="Gene3D" id="1.20.1530.20">
    <property type="match status" value="2"/>
</dbReference>
<feature type="transmembrane region" description="Helical" evidence="8">
    <location>
        <begin position="67"/>
        <end position="88"/>
    </location>
</feature>
<dbReference type="OrthoDB" id="9798064at2"/>
<evidence type="ECO:0000313" key="12">
    <source>
        <dbReference type="Proteomes" id="UP000585749"/>
    </source>
</evidence>
<evidence type="ECO:0000256" key="7">
    <source>
        <dbReference type="ARBA" id="ARBA00023136"/>
    </source>
</evidence>
<feature type="transmembrane region" description="Helical" evidence="8">
    <location>
        <begin position="296"/>
        <end position="314"/>
    </location>
</feature>
<dbReference type="RefSeq" id="WP_074427034.1">
    <property type="nucleotide sequence ID" value="NZ_BJEG01000002.1"/>
</dbReference>
<dbReference type="AlphaFoldDB" id="A0A4Y4G8V3"/>
<sequence length="318" mass="34930">MDAIVTSLNSIVKIIFVVLIGIYLRKKDHFHDTFKKDLEFLIVNVALPISVFMGIQENLTRNLLGSFDMSVLFVAVAFFVLYILSFIANKVFHIRVGRRGIMTNTFTNDNVIFIGLPLALAIFGTKAMPFYLIYYLVNTISTWAIGIFFIQNDTTEKNEKSSFNWKKLVPAPVLGFAIGIIWLLIGLPLPEIAGSSLNMVGGLVTPLALLYLGIVIADAGLSSLKIERDTIIALIARFIIGPAVMFMMLKFIQQTPFALSGLGVKVIFLMSGMPALTAMALLVGQAKGDTKFASNVITISTLLFIILVPVYLAIANLI</sequence>